<evidence type="ECO:0000313" key="9">
    <source>
        <dbReference type="EMBL" id="EEN46996.1"/>
    </source>
</evidence>
<keyword evidence="2 7" id="KW-0732">Signal</keyword>
<dbReference type="Pfam" id="PF00059">
    <property type="entry name" value="Lectin_C"/>
    <property type="match status" value="1"/>
</dbReference>
<evidence type="ECO:0000256" key="2">
    <source>
        <dbReference type="ARBA" id="ARBA00022729"/>
    </source>
</evidence>
<dbReference type="InterPro" id="IPR016186">
    <property type="entry name" value="C-type_lectin-like/link_sf"/>
</dbReference>
<dbReference type="PROSITE" id="PS01186">
    <property type="entry name" value="EGF_2"/>
    <property type="match status" value="3"/>
</dbReference>
<feature type="signal peptide" evidence="7">
    <location>
        <begin position="1"/>
        <end position="20"/>
    </location>
</feature>
<accession>C3ZK97</accession>
<dbReference type="EMBL" id="GG666636">
    <property type="protein sequence ID" value="EEN46996.1"/>
    <property type="molecule type" value="Genomic_DNA"/>
</dbReference>
<feature type="disulfide bond" evidence="6">
    <location>
        <begin position="175"/>
        <end position="184"/>
    </location>
</feature>
<gene>
    <name evidence="9" type="ORF">BRAFLDRAFT_69464</name>
</gene>
<feature type="disulfide bond" evidence="6">
    <location>
        <begin position="212"/>
        <end position="221"/>
    </location>
</feature>
<dbReference type="FunFam" id="2.10.25.10:FF:000122">
    <property type="entry name" value="Protein crumbs homolog 2"/>
    <property type="match status" value="1"/>
</dbReference>
<dbReference type="AlphaFoldDB" id="C3ZK97"/>
<dbReference type="PROSITE" id="PS01187">
    <property type="entry name" value="EGF_CA"/>
    <property type="match status" value="2"/>
</dbReference>
<dbReference type="Gene3D" id="3.10.100.10">
    <property type="entry name" value="Mannose-Binding Protein A, subunit A"/>
    <property type="match status" value="1"/>
</dbReference>
<dbReference type="InterPro" id="IPR013032">
    <property type="entry name" value="EGF-like_CS"/>
</dbReference>
<dbReference type="InterPro" id="IPR018097">
    <property type="entry name" value="EGF_Ca-bd_CS"/>
</dbReference>
<dbReference type="FunFam" id="2.10.25.10:FF:000814">
    <property type="entry name" value="Sushi, von Willebrand factor type A, EGF and pentraxin domain-containing protein 1"/>
    <property type="match status" value="2"/>
</dbReference>
<dbReference type="GO" id="GO:0005509">
    <property type="term" value="F:calcium ion binding"/>
    <property type="evidence" value="ECO:0007669"/>
    <property type="project" value="InterPro"/>
</dbReference>
<dbReference type="PRINTS" id="PR00010">
    <property type="entry name" value="EGFBLOOD"/>
</dbReference>
<dbReference type="STRING" id="7739.C3ZK97"/>
<proteinExistence type="predicted"/>
<dbReference type="FunFam" id="3.10.100.10:FF:000171">
    <property type="entry name" value="Uncharacterized protein"/>
    <property type="match status" value="1"/>
</dbReference>
<keyword evidence="1 6" id="KW-0245">EGF-like domain</keyword>
<sequence length="398" mass="42851">MWKFLLLAVALVARPVQLQGQEYLTTVATWNFFKVQVSGQMTNANVKATCEAAGMRYPCYHSGSDGCTYHWTSGCIAYDDAGVSCNTHWVLSARLCGTTDPRSCQPLDDTFVYCPVCRTDDSAWGVDYETHTHSLHGADYNNMYALCADFDECSSAPCRNGATCQDRVNSFTCQCAPGFTGTLCEDIDECSSAPCQNEATCQDGVNSFTCQCAPGFTGTLCETVPYVDGCLLFSSDAVSYPEASQECQNRGGHLVDVKEAELQRLIADSIPTGSDVSPWIGLKLLPGIIAYADGTSASDIDECSSNPCLNGGMCFNGLNSYVCHCHTGYGGDNCETDLDLCAQVVCPFNWQCQDHGDHFICNARSTRLVEPYACSSASCPDGLLCKQEGPASFSCRAG</sequence>
<dbReference type="SUPFAM" id="SSF57196">
    <property type="entry name" value="EGF/Laminin"/>
    <property type="match status" value="3"/>
</dbReference>
<dbReference type="InterPro" id="IPR000152">
    <property type="entry name" value="EGF-type_Asp/Asn_hydroxyl_site"/>
</dbReference>
<dbReference type="SUPFAM" id="SSF56436">
    <property type="entry name" value="C-type lectin-like"/>
    <property type="match status" value="1"/>
</dbReference>
<keyword evidence="5" id="KW-0325">Glycoprotein</keyword>
<organism>
    <name type="scientific">Branchiostoma floridae</name>
    <name type="common">Florida lancelet</name>
    <name type="synonym">Amphioxus</name>
    <dbReference type="NCBI Taxonomy" id="7739"/>
    <lineage>
        <taxon>Eukaryota</taxon>
        <taxon>Metazoa</taxon>
        <taxon>Chordata</taxon>
        <taxon>Cephalochordata</taxon>
        <taxon>Leptocardii</taxon>
        <taxon>Amphioxiformes</taxon>
        <taxon>Branchiostomatidae</taxon>
        <taxon>Branchiostoma</taxon>
    </lineage>
</organism>
<keyword evidence="4 6" id="KW-1015">Disulfide bond</keyword>
<dbReference type="InterPro" id="IPR016187">
    <property type="entry name" value="CTDL_fold"/>
</dbReference>
<evidence type="ECO:0000256" key="4">
    <source>
        <dbReference type="ARBA" id="ARBA00023157"/>
    </source>
</evidence>
<feature type="domain" description="EGF-like" evidence="8">
    <location>
        <begin position="186"/>
        <end position="222"/>
    </location>
</feature>
<evidence type="ECO:0000256" key="7">
    <source>
        <dbReference type="SAM" id="SignalP"/>
    </source>
</evidence>
<evidence type="ECO:0000259" key="8">
    <source>
        <dbReference type="PROSITE" id="PS50026"/>
    </source>
</evidence>
<dbReference type="PROSITE" id="PS00022">
    <property type="entry name" value="EGF_1"/>
    <property type="match status" value="3"/>
</dbReference>
<keyword evidence="3" id="KW-0677">Repeat</keyword>
<evidence type="ECO:0000256" key="3">
    <source>
        <dbReference type="ARBA" id="ARBA00022737"/>
    </source>
</evidence>
<feature type="chain" id="PRO_5002936904" description="EGF-like domain-containing protein" evidence="7">
    <location>
        <begin position="21"/>
        <end position="398"/>
    </location>
</feature>
<dbReference type="PANTHER" id="PTHR12916">
    <property type="entry name" value="CYTOCHROME C OXIDASE POLYPEPTIDE VIC-2"/>
    <property type="match status" value="1"/>
</dbReference>
<dbReference type="PANTHER" id="PTHR12916:SF9">
    <property type="entry name" value="NEUROGENIC LOCUS NOTCH HOMOLOG PROTEIN 1-RELATED"/>
    <property type="match status" value="1"/>
</dbReference>
<comment type="caution">
    <text evidence="6">Lacks conserved residue(s) required for the propagation of feature annotation.</text>
</comment>
<dbReference type="CDD" id="cd00054">
    <property type="entry name" value="EGF_CA"/>
    <property type="match status" value="3"/>
</dbReference>
<evidence type="ECO:0000256" key="5">
    <source>
        <dbReference type="ARBA" id="ARBA00023180"/>
    </source>
</evidence>
<evidence type="ECO:0000256" key="1">
    <source>
        <dbReference type="ARBA" id="ARBA00022536"/>
    </source>
</evidence>
<evidence type="ECO:0000256" key="6">
    <source>
        <dbReference type="PROSITE-ProRule" id="PRU00076"/>
    </source>
</evidence>
<feature type="domain" description="EGF-like" evidence="8">
    <location>
        <begin position="299"/>
        <end position="335"/>
    </location>
</feature>
<dbReference type="InterPro" id="IPR001304">
    <property type="entry name" value="C-type_lectin-like"/>
</dbReference>
<dbReference type="eggNOG" id="KOG1217">
    <property type="taxonomic scope" value="Eukaryota"/>
</dbReference>
<dbReference type="InterPro" id="IPR001881">
    <property type="entry name" value="EGF-like_Ca-bd_dom"/>
</dbReference>
<feature type="disulfide bond" evidence="6">
    <location>
        <begin position="325"/>
        <end position="334"/>
    </location>
</feature>
<dbReference type="PROSITE" id="PS00010">
    <property type="entry name" value="ASX_HYDROXYL"/>
    <property type="match status" value="3"/>
</dbReference>
<dbReference type="SMART" id="SM00181">
    <property type="entry name" value="EGF"/>
    <property type="match status" value="3"/>
</dbReference>
<dbReference type="SMART" id="SM00179">
    <property type="entry name" value="EGF_CA"/>
    <property type="match status" value="3"/>
</dbReference>
<dbReference type="CDD" id="cd00037">
    <property type="entry name" value="CLECT"/>
    <property type="match status" value="1"/>
</dbReference>
<protein>
    <recommendedName>
        <fullName evidence="8">EGF-like domain-containing protein</fullName>
    </recommendedName>
</protein>
<dbReference type="Pfam" id="PF00008">
    <property type="entry name" value="EGF"/>
    <property type="match status" value="2"/>
</dbReference>
<feature type="domain" description="EGF-like" evidence="8">
    <location>
        <begin position="149"/>
        <end position="185"/>
    </location>
</feature>
<dbReference type="Gene3D" id="2.10.25.10">
    <property type="entry name" value="Laminin"/>
    <property type="match status" value="3"/>
</dbReference>
<dbReference type="PROSITE" id="PS50026">
    <property type="entry name" value="EGF_3"/>
    <property type="match status" value="3"/>
</dbReference>
<dbReference type="Pfam" id="PF12661">
    <property type="entry name" value="hEGF"/>
    <property type="match status" value="1"/>
</dbReference>
<dbReference type="InParanoid" id="C3ZK97"/>
<reference evidence="9" key="1">
    <citation type="journal article" date="2008" name="Nature">
        <title>The amphioxus genome and the evolution of the chordate karyotype.</title>
        <authorList>
            <consortium name="US DOE Joint Genome Institute (JGI-PGF)"/>
            <person name="Putnam N.H."/>
            <person name="Butts T."/>
            <person name="Ferrier D.E.K."/>
            <person name="Furlong R.F."/>
            <person name="Hellsten U."/>
            <person name="Kawashima T."/>
            <person name="Robinson-Rechavi M."/>
            <person name="Shoguchi E."/>
            <person name="Terry A."/>
            <person name="Yu J.-K."/>
            <person name="Benito-Gutierrez E.L."/>
            <person name="Dubchak I."/>
            <person name="Garcia-Fernandez J."/>
            <person name="Gibson-Brown J.J."/>
            <person name="Grigoriev I.V."/>
            <person name="Horton A.C."/>
            <person name="de Jong P.J."/>
            <person name="Jurka J."/>
            <person name="Kapitonov V.V."/>
            <person name="Kohara Y."/>
            <person name="Kuroki Y."/>
            <person name="Lindquist E."/>
            <person name="Lucas S."/>
            <person name="Osoegawa K."/>
            <person name="Pennacchio L.A."/>
            <person name="Salamov A.A."/>
            <person name="Satou Y."/>
            <person name="Sauka-Spengler T."/>
            <person name="Schmutz J."/>
            <person name="Shin-I T."/>
            <person name="Toyoda A."/>
            <person name="Bronner-Fraser M."/>
            <person name="Fujiyama A."/>
            <person name="Holland L.Z."/>
            <person name="Holland P.W.H."/>
            <person name="Satoh N."/>
            <person name="Rokhsar D.S."/>
        </authorList>
    </citation>
    <scope>NUCLEOTIDE SEQUENCE [LARGE SCALE GENOMIC DNA]</scope>
    <source>
        <strain evidence="9">S238N-H82</strain>
        <tissue evidence="9">Testes</tissue>
    </source>
</reference>
<name>C3ZK97_BRAFL</name>
<dbReference type="InterPro" id="IPR000742">
    <property type="entry name" value="EGF"/>
</dbReference>